<proteinExistence type="predicted"/>
<gene>
    <name evidence="3" type="ORF">F0562_031801</name>
</gene>
<dbReference type="Proteomes" id="UP000325577">
    <property type="component" value="Linkage Group LG18"/>
</dbReference>
<dbReference type="GO" id="GO:0004722">
    <property type="term" value="F:protein serine/threonine phosphatase activity"/>
    <property type="evidence" value="ECO:0007669"/>
    <property type="project" value="InterPro"/>
</dbReference>
<evidence type="ECO:0000313" key="4">
    <source>
        <dbReference type="Proteomes" id="UP000325577"/>
    </source>
</evidence>
<dbReference type="OrthoDB" id="10264738at2759"/>
<evidence type="ECO:0000313" key="3">
    <source>
        <dbReference type="EMBL" id="KAA8534284.1"/>
    </source>
</evidence>
<dbReference type="EMBL" id="CM018041">
    <property type="protein sequence ID" value="KAA8534284.1"/>
    <property type="molecule type" value="Genomic_DNA"/>
</dbReference>
<protein>
    <recommendedName>
        <fullName evidence="2">PPM-type phosphatase domain-containing protein</fullName>
    </recommendedName>
</protein>
<dbReference type="CDD" id="cd00143">
    <property type="entry name" value="PP2Cc"/>
    <property type="match status" value="1"/>
</dbReference>
<dbReference type="InterPro" id="IPR015655">
    <property type="entry name" value="PP2C"/>
</dbReference>
<dbReference type="FunFam" id="3.60.40.10:FF:000291">
    <property type="entry name" value="Protein phosphatase 2C 50"/>
    <property type="match status" value="1"/>
</dbReference>
<evidence type="ECO:0000259" key="2">
    <source>
        <dbReference type="PROSITE" id="PS51746"/>
    </source>
</evidence>
<dbReference type="Pfam" id="PF05691">
    <property type="entry name" value="Raffinose_syn"/>
    <property type="match status" value="1"/>
</dbReference>
<dbReference type="InterPro" id="IPR008811">
    <property type="entry name" value="Glycosyl_hydrolases_36"/>
</dbReference>
<dbReference type="PANTHER" id="PTHR47992">
    <property type="entry name" value="PROTEIN PHOSPHATASE"/>
    <property type="match status" value="1"/>
</dbReference>
<sequence length="365" mass="40488">MAEIALNTSQAALSGSMEYGSIGMSTMGGSYIVGEWSRPRDDQGLEDLFTEEIRLRSSEMLENDDMQRLLKTFNMGGVGVGSAFGHSDEACYSHNVPYEHQMDRTYGNRVDKHQAWHLQFSCLGCLHESNCFLLVDSASMAFGDIYQAIATAALQDMRVVDPSKQAPPSLLQFQQPQSVPNRPTGLVAAQMLQQSQPQPAFIQSVQESQSLHPMAEYHGAARAVGGCAIYVKYSQCDKPGQHDFNLLKKLVLPDGDRYLKPWIIPEPEVMFIPRAREDECLILASDGLWDAITNEEACEMARRRILLWHKKNGDSPLIERGQGVDPAAQAAAKYLSMLALQKGSTDNISVIVVDLKSQRKFKSKS</sequence>
<dbReference type="AlphaFoldDB" id="A0A5J5AVF8"/>
<keyword evidence="4" id="KW-1185">Reference proteome</keyword>
<dbReference type="Gene3D" id="3.60.40.10">
    <property type="entry name" value="PPM-type phosphatase domain"/>
    <property type="match status" value="1"/>
</dbReference>
<keyword evidence="1" id="KW-0119">Carbohydrate metabolism</keyword>
<dbReference type="InterPro" id="IPR036457">
    <property type="entry name" value="PPM-type-like_dom_sf"/>
</dbReference>
<dbReference type="InterPro" id="IPR001932">
    <property type="entry name" value="PPM-type_phosphatase-like_dom"/>
</dbReference>
<feature type="domain" description="PPM-type phosphatase" evidence="2">
    <location>
        <begin position="21"/>
        <end position="355"/>
    </location>
</feature>
<dbReference type="PROSITE" id="PS51746">
    <property type="entry name" value="PPM_2"/>
    <property type="match status" value="1"/>
</dbReference>
<name>A0A5J5AVF8_9ASTE</name>
<reference evidence="3 4" key="1">
    <citation type="submission" date="2019-09" db="EMBL/GenBank/DDBJ databases">
        <title>A chromosome-level genome assembly of the Chinese tupelo Nyssa sinensis.</title>
        <authorList>
            <person name="Yang X."/>
            <person name="Kang M."/>
            <person name="Yang Y."/>
            <person name="Xiong H."/>
            <person name="Wang M."/>
            <person name="Zhang Z."/>
            <person name="Wang Z."/>
            <person name="Wu H."/>
            <person name="Ma T."/>
            <person name="Liu J."/>
            <person name="Xi Z."/>
        </authorList>
    </citation>
    <scope>NUCLEOTIDE SEQUENCE [LARGE SCALE GENOMIC DNA]</scope>
    <source>
        <strain evidence="3">J267</strain>
        <tissue evidence="3">Leaf</tissue>
    </source>
</reference>
<dbReference type="SMART" id="SM00332">
    <property type="entry name" value="PP2Cc"/>
    <property type="match status" value="1"/>
</dbReference>
<accession>A0A5J5AVF8</accession>
<evidence type="ECO:0000256" key="1">
    <source>
        <dbReference type="ARBA" id="ARBA00023277"/>
    </source>
</evidence>
<dbReference type="SUPFAM" id="SSF81606">
    <property type="entry name" value="PP2C-like"/>
    <property type="match status" value="1"/>
</dbReference>
<organism evidence="3 4">
    <name type="scientific">Nyssa sinensis</name>
    <dbReference type="NCBI Taxonomy" id="561372"/>
    <lineage>
        <taxon>Eukaryota</taxon>
        <taxon>Viridiplantae</taxon>
        <taxon>Streptophyta</taxon>
        <taxon>Embryophyta</taxon>
        <taxon>Tracheophyta</taxon>
        <taxon>Spermatophyta</taxon>
        <taxon>Magnoliopsida</taxon>
        <taxon>eudicotyledons</taxon>
        <taxon>Gunneridae</taxon>
        <taxon>Pentapetalae</taxon>
        <taxon>asterids</taxon>
        <taxon>Cornales</taxon>
        <taxon>Nyssaceae</taxon>
        <taxon>Nyssa</taxon>
    </lineage>
</organism>